<sequence>MEDGEVVISGYLRKSPPEAKFKVSTWQKRYFVLRANKQLHYYKNDKEKRPVKGPINLTNCKSVESHLDHYKFKYVFSVVTEQRTYYLVADSQREMETWVDKLCRVCGFSRTDDDNNSPDLNAAPKSNVYHSSPAAHSRPVSAARLHTLSPAGSPSSVSSSGSSVTSPTGPCPLSIPKHVMDDRNKVRSMSDPPEHFDAPQVHREKNRRQSEQVGIPTCPINFQGVPNGAFSPTGATPRRDLAALSLGIPSESYNVLPSPRSLSRDSYDNLPSPHRIPRGQETQENYHDVPFPRPINRLASPSSPRGRQLSSAHEDYDAVPAPRPVSQASNRSSQEVYDMVPPPRPTSSGSDTQEGLYDVPPLGQHLVMTKISMMFHQLGRHTSRTTMTLFPLPRRTSYGDTHGGQDIYDVPPLGRAQEQENYDIVPQPRSVSSYSDTQDGQGRYDVLPVGKALASEQANYDILPPLHRPRQIQPDPSKENYDVVPIPRRASQEVYDVVPPARATPSGSMPRDGGDPRFSDVHNTLSNERTSADVYDWVPPPIPSPYQPSQDVYDTVPNNARPVSADSGLNASYSSICSLKSEGSVSGQDDKYDAPLPPVPNGRDSGSLSDETPDYDHDPEEIYDKPPNLASRNSIYDVPPKLETLYDVLPTHPSEIYDVAPTTSDDIYDVPPQIPSQGVPAVDRSTKRPPEINRAIKPKAVTQDHSYCNMAPPVNRENKHKRSTMPQPEHSYMNCGTPPPRPQHLPLVKILTGNSYVGSLPNQANKWCAVRAPVDDLEYCEMAPTRSQWTRCYSLDKDDRPTSPATDQCYEDMSAMHAKMSSGAKSSSSSSSSLADNDDAYTQMVPGHVSSPIQMEQRRRRDLLYAEVEIVESPGHVKTPLPLGPPRKENTHYTYINEESTRALLQTSNARRENR</sequence>
<dbReference type="SUPFAM" id="SSF50729">
    <property type="entry name" value="PH domain-like"/>
    <property type="match status" value="1"/>
</dbReference>
<dbReference type="FunFam" id="2.30.29.30:FF:000286">
    <property type="entry name" value="PH-protein kinase domain containing protein"/>
    <property type="match status" value="1"/>
</dbReference>
<dbReference type="EMBL" id="MU825882">
    <property type="protein sequence ID" value="KAJ7385205.1"/>
    <property type="molecule type" value="Genomic_DNA"/>
</dbReference>
<protein>
    <submittedName>
        <fullName evidence="3">GPI-anchor transamidase subunit gab1</fullName>
    </submittedName>
</protein>
<dbReference type="OrthoDB" id="5950879at2759"/>
<comment type="caution">
    <text evidence="3">The sequence shown here is derived from an EMBL/GenBank/DDBJ whole genome shotgun (WGS) entry which is preliminary data.</text>
</comment>
<dbReference type="GO" id="GO:0005737">
    <property type="term" value="C:cytoplasm"/>
    <property type="evidence" value="ECO:0007669"/>
    <property type="project" value="TreeGrafter"/>
</dbReference>
<feature type="region of interest" description="Disordered" evidence="1">
    <location>
        <begin position="706"/>
        <end position="730"/>
    </location>
</feature>
<dbReference type="Proteomes" id="UP001163046">
    <property type="component" value="Unassembled WGS sequence"/>
</dbReference>
<feature type="region of interest" description="Disordered" evidence="1">
    <location>
        <begin position="251"/>
        <end position="355"/>
    </location>
</feature>
<feature type="region of interest" description="Disordered" evidence="1">
    <location>
        <begin position="530"/>
        <end position="564"/>
    </location>
</feature>
<gene>
    <name evidence="3" type="primary">GAB1</name>
    <name evidence="3" type="ORF">OS493_017583</name>
</gene>
<dbReference type="GO" id="GO:0007165">
    <property type="term" value="P:signal transduction"/>
    <property type="evidence" value="ECO:0007669"/>
    <property type="project" value="TreeGrafter"/>
</dbReference>
<proteinExistence type="predicted"/>
<feature type="compositionally biased region" description="Basic and acidic residues" evidence="1">
    <location>
        <begin position="614"/>
        <end position="624"/>
    </location>
</feature>
<dbReference type="InterPro" id="IPR046355">
    <property type="entry name" value="Gab1-4-like"/>
</dbReference>
<feature type="region of interest" description="Disordered" evidence="1">
    <location>
        <begin position="581"/>
        <end position="635"/>
    </location>
</feature>
<feature type="compositionally biased region" description="Polar residues" evidence="1">
    <location>
        <begin position="326"/>
        <end position="335"/>
    </location>
</feature>
<feature type="compositionally biased region" description="Low complexity" evidence="1">
    <location>
        <begin position="820"/>
        <end position="833"/>
    </location>
</feature>
<dbReference type="AlphaFoldDB" id="A0A9W9ZPQ8"/>
<dbReference type="InterPro" id="IPR001849">
    <property type="entry name" value="PH_domain"/>
</dbReference>
<dbReference type="PROSITE" id="PS50003">
    <property type="entry name" value="PH_DOMAIN"/>
    <property type="match status" value="1"/>
</dbReference>
<feature type="region of interest" description="Disordered" evidence="1">
    <location>
        <begin position="500"/>
        <end position="519"/>
    </location>
</feature>
<dbReference type="Pfam" id="PF00169">
    <property type="entry name" value="PH"/>
    <property type="match status" value="1"/>
</dbReference>
<feature type="region of interest" description="Disordered" evidence="1">
    <location>
        <begin position="113"/>
        <end position="236"/>
    </location>
</feature>
<dbReference type="GO" id="GO:0035591">
    <property type="term" value="F:signaling adaptor activity"/>
    <property type="evidence" value="ECO:0007669"/>
    <property type="project" value="TreeGrafter"/>
</dbReference>
<evidence type="ECO:0000313" key="4">
    <source>
        <dbReference type="Proteomes" id="UP001163046"/>
    </source>
</evidence>
<feature type="domain" description="PH" evidence="2">
    <location>
        <begin position="5"/>
        <end position="107"/>
    </location>
</feature>
<feature type="compositionally biased region" description="Basic and acidic residues" evidence="1">
    <location>
        <begin position="192"/>
        <end position="210"/>
    </location>
</feature>
<dbReference type="Gene3D" id="2.30.29.30">
    <property type="entry name" value="Pleckstrin-homology domain (PH domain)/Phosphotyrosine-binding domain (PTB)"/>
    <property type="match status" value="1"/>
</dbReference>
<keyword evidence="4" id="KW-1185">Reference proteome</keyword>
<evidence type="ECO:0000313" key="3">
    <source>
        <dbReference type="EMBL" id="KAJ7385205.1"/>
    </source>
</evidence>
<feature type="compositionally biased region" description="Low complexity" evidence="1">
    <location>
        <begin position="149"/>
        <end position="168"/>
    </location>
</feature>
<dbReference type="PANTHER" id="PTHR45960:SF2">
    <property type="entry name" value="PROTEIN DAUGHTER OF SEVENLESS"/>
    <property type="match status" value="1"/>
</dbReference>
<dbReference type="PANTHER" id="PTHR45960">
    <property type="entry name" value="GRB2-ASSOCIATED-BINDING PROTEIN"/>
    <property type="match status" value="1"/>
</dbReference>
<name>A0A9W9ZPQ8_9CNID</name>
<organism evidence="3 4">
    <name type="scientific">Desmophyllum pertusum</name>
    <dbReference type="NCBI Taxonomy" id="174260"/>
    <lineage>
        <taxon>Eukaryota</taxon>
        <taxon>Metazoa</taxon>
        <taxon>Cnidaria</taxon>
        <taxon>Anthozoa</taxon>
        <taxon>Hexacorallia</taxon>
        <taxon>Scleractinia</taxon>
        <taxon>Caryophylliina</taxon>
        <taxon>Caryophylliidae</taxon>
        <taxon>Desmophyllum</taxon>
    </lineage>
</organism>
<dbReference type="InterPro" id="IPR011993">
    <property type="entry name" value="PH-like_dom_sf"/>
</dbReference>
<feature type="compositionally biased region" description="Polar residues" evidence="1">
    <location>
        <begin position="299"/>
        <end position="311"/>
    </location>
</feature>
<feature type="region of interest" description="Disordered" evidence="1">
    <location>
        <begin position="820"/>
        <end position="856"/>
    </location>
</feature>
<dbReference type="SMART" id="SM00233">
    <property type="entry name" value="PH"/>
    <property type="match status" value="1"/>
</dbReference>
<accession>A0A9W9ZPQ8</accession>
<reference evidence="3" key="1">
    <citation type="submission" date="2023-01" db="EMBL/GenBank/DDBJ databases">
        <title>Genome assembly of the deep-sea coral Lophelia pertusa.</title>
        <authorList>
            <person name="Herrera S."/>
            <person name="Cordes E."/>
        </authorList>
    </citation>
    <scope>NUCLEOTIDE SEQUENCE</scope>
    <source>
        <strain evidence="3">USNM1676648</strain>
        <tissue evidence="3">Polyp</tissue>
    </source>
</reference>
<evidence type="ECO:0000259" key="2">
    <source>
        <dbReference type="PROSITE" id="PS50003"/>
    </source>
</evidence>
<evidence type="ECO:0000256" key="1">
    <source>
        <dbReference type="SAM" id="MobiDB-lite"/>
    </source>
</evidence>